<dbReference type="Gene3D" id="2.130.10.10">
    <property type="entry name" value="YVTN repeat-like/Quinoprotein amine dehydrogenase"/>
    <property type="match status" value="1"/>
</dbReference>
<keyword evidence="5 22" id="KW-0853">WD repeat</keyword>
<keyword evidence="17" id="KW-0137">Centromere</keyword>
<keyword evidence="4" id="KW-0158">Chromosome</keyword>
<dbReference type="SMART" id="SM00320">
    <property type="entry name" value="WD40"/>
    <property type="match status" value="4"/>
</dbReference>
<keyword evidence="15" id="KW-0539">Nucleus</keyword>
<dbReference type="Proteomes" id="UP001367676">
    <property type="component" value="Unassembled WGS sequence"/>
</dbReference>
<keyword evidence="3" id="KW-0813">Transport</keyword>
<keyword evidence="13" id="KW-0811">Translocation</keyword>
<evidence type="ECO:0000256" key="12">
    <source>
        <dbReference type="ARBA" id="ARBA00022927"/>
    </source>
</evidence>
<protein>
    <recommendedName>
        <fullName evidence="20">Nucleoporin Nup37</fullName>
    </recommendedName>
    <alternativeName>
        <fullName evidence="21">Nup107-160 subcomplex subunit Nup37</fullName>
    </alternativeName>
</protein>
<sequence length="334" mass="37727">MPPLNIDPTSFNVKLDSPVHVVDLPKQVMAVEFSPFEWSQNVILLAFPKVISVASIKFQEEDESMETKYKLDVIEEFEFDGRIHALALSQETLLTSSPKVMQFACASSNHKIYVFESGFKDHSEKKELNGHTDYINDICFDKESSVDTLASVSDDCTCRLWSIKDLKSNVIFFLESPGMGVRWSADEPNKILVAEKKGIIRLYNVEQEQPVLSLESDVFPLNNVDWSPSNHCKVASVARGYLLVWDTSKSCYPVMKQLIHAEGSKHVRFCNQNENIVATIGSPGHTLNVTNLKTKFPINVAKLKLSSNVSWHYRLPYVCVGVDNSLCFWKVVTK</sequence>
<dbReference type="InterPro" id="IPR037626">
    <property type="entry name" value="NUP37"/>
</dbReference>
<accession>A0AAN9Y7D5</accession>
<comment type="function">
    <text evidence="18">Component of the Nup107-160 subcomplex of the nuclear pore complex (NPC). The Nup107-160 subcomplex is required for the assembly of a functional NPC. The Nup107-160 subcomplex is also required for normal kinetochore microtubule attachment, mitotic progression and chromosome segregation.</text>
</comment>
<dbReference type="GO" id="GO:0051028">
    <property type="term" value="P:mRNA transport"/>
    <property type="evidence" value="ECO:0007669"/>
    <property type="project" value="UniProtKB-KW"/>
</dbReference>
<feature type="repeat" description="WD" evidence="22">
    <location>
        <begin position="128"/>
        <end position="171"/>
    </location>
</feature>
<evidence type="ECO:0000313" key="24">
    <source>
        <dbReference type="Proteomes" id="UP001367676"/>
    </source>
</evidence>
<dbReference type="InterPro" id="IPR036322">
    <property type="entry name" value="WD40_repeat_dom_sf"/>
</dbReference>
<dbReference type="Pfam" id="PF00400">
    <property type="entry name" value="WD40"/>
    <property type="match status" value="1"/>
</dbReference>
<dbReference type="GO" id="GO:0051301">
    <property type="term" value="P:cell division"/>
    <property type="evidence" value="ECO:0007669"/>
    <property type="project" value="UniProtKB-KW"/>
</dbReference>
<comment type="subcellular location">
    <subcellularLocation>
        <location evidence="2">Chromosome</location>
        <location evidence="2">Centromere</location>
        <location evidence="2">Kinetochore</location>
    </subcellularLocation>
    <subcellularLocation>
        <location evidence="1">Nucleus</location>
        <location evidence="1">Nuclear pore complex</location>
    </subcellularLocation>
</comment>
<gene>
    <name evidence="23" type="ORF">V9T40_006408</name>
</gene>
<evidence type="ECO:0000256" key="11">
    <source>
        <dbReference type="ARBA" id="ARBA00022838"/>
    </source>
</evidence>
<evidence type="ECO:0000313" key="23">
    <source>
        <dbReference type="EMBL" id="KAK7598173.1"/>
    </source>
</evidence>
<organism evidence="23 24">
    <name type="scientific">Parthenolecanium corni</name>
    <dbReference type="NCBI Taxonomy" id="536013"/>
    <lineage>
        <taxon>Eukaryota</taxon>
        <taxon>Metazoa</taxon>
        <taxon>Ecdysozoa</taxon>
        <taxon>Arthropoda</taxon>
        <taxon>Hexapoda</taxon>
        <taxon>Insecta</taxon>
        <taxon>Pterygota</taxon>
        <taxon>Neoptera</taxon>
        <taxon>Paraneoptera</taxon>
        <taxon>Hemiptera</taxon>
        <taxon>Sternorrhyncha</taxon>
        <taxon>Coccoidea</taxon>
        <taxon>Coccidae</taxon>
        <taxon>Parthenolecanium</taxon>
    </lineage>
</organism>
<evidence type="ECO:0000256" key="4">
    <source>
        <dbReference type="ARBA" id="ARBA00022454"/>
    </source>
</evidence>
<dbReference type="GO" id="GO:0015031">
    <property type="term" value="P:protein transport"/>
    <property type="evidence" value="ECO:0007669"/>
    <property type="project" value="UniProtKB-KW"/>
</dbReference>
<dbReference type="EMBL" id="JBBCAQ010000014">
    <property type="protein sequence ID" value="KAK7598173.1"/>
    <property type="molecule type" value="Genomic_DNA"/>
</dbReference>
<name>A0AAN9Y7D5_9HEMI</name>
<keyword evidence="24" id="KW-1185">Reference proteome</keyword>
<evidence type="ECO:0000256" key="10">
    <source>
        <dbReference type="ARBA" id="ARBA00022829"/>
    </source>
</evidence>
<dbReference type="InterPro" id="IPR001680">
    <property type="entry name" value="WD40_rpt"/>
</dbReference>
<evidence type="ECO:0000256" key="6">
    <source>
        <dbReference type="ARBA" id="ARBA00022618"/>
    </source>
</evidence>
<evidence type="ECO:0000256" key="17">
    <source>
        <dbReference type="ARBA" id="ARBA00023328"/>
    </source>
</evidence>
<dbReference type="PROSITE" id="PS50082">
    <property type="entry name" value="WD_REPEATS_2"/>
    <property type="match status" value="1"/>
</dbReference>
<evidence type="ECO:0000256" key="2">
    <source>
        <dbReference type="ARBA" id="ARBA00004629"/>
    </source>
</evidence>
<evidence type="ECO:0000256" key="22">
    <source>
        <dbReference type="PROSITE-ProRule" id="PRU00221"/>
    </source>
</evidence>
<evidence type="ECO:0000256" key="5">
    <source>
        <dbReference type="ARBA" id="ARBA00022574"/>
    </source>
</evidence>
<evidence type="ECO:0000256" key="13">
    <source>
        <dbReference type="ARBA" id="ARBA00023010"/>
    </source>
</evidence>
<dbReference type="InterPro" id="IPR015943">
    <property type="entry name" value="WD40/YVTN_repeat-like_dom_sf"/>
</dbReference>
<dbReference type="PANTHER" id="PTHR22806">
    <property type="entry name" value="NUCLEOPORIN NUP37 P37 -RELATED"/>
    <property type="match status" value="1"/>
</dbReference>
<keyword evidence="10" id="KW-0159">Chromosome partition</keyword>
<keyword evidence="8" id="KW-0498">Mitosis</keyword>
<evidence type="ECO:0000256" key="7">
    <source>
        <dbReference type="ARBA" id="ARBA00022737"/>
    </source>
</evidence>
<keyword evidence="11" id="KW-0995">Kinetochore</keyword>
<evidence type="ECO:0000256" key="18">
    <source>
        <dbReference type="ARBA" id="ARBA00053706"/>
    </source>
</evidence>
<evidence type="ECO:0000256" key="20">
    <source>
        <dbReference type="ARBA" id="ARBA00068271"/>
    </source>
</evidence>
<evidence type="ECO:0000256" key="14">
    <source>
        <dbReference type="ARBA" id="ARBA00023132"/>
    </source>
</evidence>
<evidence type="ECO:0000256" key="8">
    <source>
        <dbReference type="ARBA" id="ARBA00022776"/>
    </source>
</evidence>
<proteinExistence type="predicted"/>
<keyword evidence="14" id="KW-0906">Nuclear pore complex</keyword>
<reference evidence="23 24" key="1">
    <citation type="submission" date="2024-03" db="EMBL/GenBank/DDBJ databases">
        <title>Adaptation during the transition from Ophiocordyceps entomopathogen to insect associate is accompanied by gene loss and intensified selection.</title>
        <authorList>
            <person name="Ward C.M."/>
            <person name="Onetto C.A."/>
            <person name="Borneman A.R."/>
        </authorList>
    </citation>
    <scope>NUCLEOTIDE SEQUENCE [LARGE SCALE GENOMIC DNA]</scope>
    <source>
        <strain evidence="23">AWRI1</strain>
        <tissue evidence="23">Single Adult Female</tissue>
    </source>
</reference>
<evidence type="ECO:0000256" key="1">
    <source>
        <dbReference type="ARBA" id="ARBA00004567"/>
    </source>
</evidence>
<keyword evidence="12" id="KW-0653">Protein transport</keyword>
<dbReference type="GO" id="GO:0007059">
    <property type="term" value="P:chromosome segregation"/>
    <property type="evidence" value="ECO:0007669"/>
    <property type="project" value="UniProtKB-KW"/>
</dbReference>
<keyword evidence="16" id="KW-0131">Cell cycle</keyword>
<comment type="caution">
    <text evidence="23">The sequence shown here is derived from an EMBL/GenBank/DDBJ whole genome shotgun (WGS) entry which is preliminary data.</text>
</comment>
<dbReference type="FunFam" id="2.130.10.10:FF:000168">
    <property type="entry name" value="Nucleoporin Nup37"/>
    <property type="match status" value="1"/>
</dbReference>
<evidence type="ECO:0000256" key="21">
    <source>
        <dbReference type="ARBA" id="ARBA00076652"/>
    </source>
</evidence>
<evidence type="ECO:0000256" key="3">
    <source>
        <dbReference type="ARBA" id="ARBA00022448"/>
    </source>
</evidence>
<dbReference type="AlphaFoldDB" id="A0AAN9Y7D5"/>
<dbReference type="SUPFAM" id="SSF50978">
    <property type="entry name" value="WD40 repeat-like"/>
    <property type="match status" value="1"/>
</dbReference>
<dbReference type="GO" id="GO:0000776">
    <property type="term" value="C:kinetochore"/>
    <property type="evidence" value="ECO:0007669"/>
    <property type="project" value="UniProtKB-KW"/>
</dbReference>
<comment type="subunit">
    <text evidence="19">Component of the Nup107-160 subcomplex of the nuclear pore complex (NPC). The Nup107-160 subcomplex includes NUP160, NUP133, NUP107, NUP98, NUP85, NUP43, NUP37, SEH1 and SEC13.</text>
</comment>
<evidence type="ECO:0000256" key="9">
    <source>
        <dbReference type="ARBA" id="ARBA00022816"/>
    </source>
</evidence>
<evidence type="ECO:0000256" key="19">
    <source>
        <dbReference type="ARBA" id="ARBA00062724"/>
    </source>
</evidence>
<keyword evidence="9" id="KW-0509">mRNA transport</keyword>
<evidence type="ECO:0000256" key="16">
    <source>
        <dbReference type="ARBA" id="ARBA00023306"/>
    </source>
</evidence>
<keyword evidence="6" id="KW-0132">Cell division</keyword>
<dbReference type="PANTHER" id="PTHR22806:SF0">
    <property type="entry name" value="NUCLEOPORIN NUP37"/>
    <property type="match status" value="1"/>
</dbReference>
<dbReference type="GO" id="GO:0031080">
    <property type="term" value="C:nuclear pore outer ring"/>
    <property type="evidence" value="ECO:0007669"/>
    <property type="project" value="InterPro"/>
</dbReference>
<evidence type="ECO:0000256" key="15">
    <source>
        <dbReference type="ARBA" id="ARBA00023242"/>
    </source>
</evidence>
<keyword evidence="7" id="KW-0677">Repeat</keyword>